<evidence type="ECO:0000313" key="2">
    <source>
        <dbReference type="Proteomes" id="UP000318823"/>
    </source>
</evidence>
<protein>
    <submittedName>
        <fullName evidence="1">Uncharacterized protein</fullName>
    </submittedName>
</protein>
<dbReference type="AlphaFoldDB" id="A0AAP9IZ50"/>
<sequence length="126" mass="14263">MAITSVDEGISNASQVEVLDKMTFTSNLGSRVKIKVDGDTDCSEYYSGFMIYFPVTVNYNTPTYYNYSYDYSDYGNREEYCFSGAMSFDILIDGILIQSLSKPLSGHHNKVYETGKYKITITVVEK</sequence>
<keyword evidence="1" id="KW-0614">Plasmid</keyword>
<geneLocation type="plasmid" evidence="1 2">
    <name>unnamed1</name>
</geneLocation>
<gene>
    <name evidence="1" type="ORF">DYI28_29695</name>
</gene>
<reference evidence="2" key="1">
    <citation type="journal article" date="2018" name="J. Anim. Genet.">
        <title>Acquired interbacterial defense systems protect against interspecies antagonism in the human gut microbiome.</title>
        <authorList>
            <person name="Ross B.D."/>
            <person name="Verster A.J."/>
            <person name="Radey M.C."/>
            <person name="Schmidtke D.T."/>
            <person name="Pope C.E."/>
            <person name="Hoffman L.R."/>
            <person name="Hajjar A."/>
            <person name="Peterson S.B."/>
            <person name="Borenstein E."/>
            <person name="Mougous J."/>
        </authorList>
    </citation>
    <scope>NUCLEOTIDE SEQUENCE [LARGE SCALE GENOMIC DNA]</scope>
    <source>
        <strain evidence="2">3725 D1 iv</strain>
        <plasmid evidence="2">unnamed1</plasmid>
    </source>
</reference>
<dbReference type="RefSeq" id="WP_032846322.1">
    <property type="nucleotide sequence ID" value="NZ_CP041396.1"/>
</dbReference>
<organism evidence="1 2">
    <name type="scientific">Bacteroides ovatus</name>
    <dbReference type="NCBI Taxonomy" id="28116"/>
    <lineage>
        <taxon>Bacteria</taxon>
        <taxon>Pseudomonadati</taxon>
        <taxon>Bacteroidota</taxon>
        <taxon>Bacteroidia</taxon>
        <taxon>Bacteroidales</taxon>
        <taxon>Bacteroidaceae</taxon>
        <taxon>Bacteroides</taxon>
    </lineage>
</organism>
<accession>A0AAP9IZ50</accession>
<name>A0AAP9IZ50_BACOV</name>
<proteinExistence type="predicted"/>
<dbReference type="EMBL" id="CP041396">
    <property type="protein sequence ID" value="QDM12868.1"/>
    <property type="molecule type" value="Genomic_DNA"/>
</dbReference>
<dbReference type="Proteomes" id="UP000318823">
    <property type="component" value="Plasmid unnamed1"/>
</dbReference>
<evidence type="ECO:0000313" key="1">
    <source>
        <dbReference type="EMBL" id="QDM12868.1"/>
    </source>
</evidence>